<dbReference type="Gene3D" id="1.20.1560.10">
    <property type="entry name" value="ABC transporter type 1, transmembrane domain"/>
    <property type="match status" value="1"/>
</dbReference>
<dbReference type="GO" id="GO:0005524">
    <property type="term" value="F:ATP binding"/>
    <property type="evidence" value="ECO:0007669"/>
    <property type="project" value="UniProtKB-KW"/>
</dbReference>
<evidence type="ECO:0000256" key="2">
    <source>
        <dbReference type="ARBA" id="ARBA00022692"/>
    </source>
</evidence>
<evidence type="ECO:0000256" key="1">
    <source>
        <dbReference type="ARBA" id="ARBA00004651"/>
    </source>
</evidence>
<keyword evidence="8" id="KW-1185">Reference proteome</keyword>
<dbReference type="RefSeq" id="WP_282585971.1">
    <property type="nucleotide sequence ID" value="NZ_JAMOIM010000010.1"/>
</dbReference>
<reference evidence="7" key="1">
    <citation type="submission" date="2022-05" db="EMBL/GenBank/DDBJ databases">
        <authorList>
            <person name="Pankratov T."/>
        </authorList>
    </citation>
    <scope>NUCLEOTIDE SEQUENCE</scope>
    <source>
        <strain evidence="7">BP6-180914</strain>
    </source>
</reference>
<dbReference type="Pfam" id="PF00664">
    <property type="entry name" value="ABC_membrane"/>
    <property type="match status" value="1"/>
</dbReference>
<dbReference type="InterPro" id="IPR036640">
    <property type="entry name" value="ABC1_TM_sf"/>
</dbReference>
<proteinExistence type="predicted"/>
<evidence type="ECO:0000259" key="6">
    <source>
        <dbReference type="PROSITE" id="PS50929"/>
    </source>
</evidence>
<comment type="subcellular location">
    <subcellularLocation>
        <location evidence="1">Cell membrane</location>
        <topology evidence="1">Multi-pass membrane protein</topology>
    </subcellularLocation>
</comment>
<name>A0AA42CKS9_9HYPH</name>
<feature type="domain" description="ABC transmembrane type-1" evidence="6">
    <location>
        <begin position="46"/>
        <end position="318"/>
    </location>
</feature>
<evidence type="ECO:0000256" key="5">
    <source>
        <dbReference type="SAM" id="Phobius"/>
    </source>
</evidence>
<keyword evidence="2 5" id="KW-0812">Transmembrane</keyword>
<evidence type="ECO:0000313" key="8">
    <source>
        <dbReference type="Proteomes" id="UP001165667"/>
    </source>
</evidence>
<feature type="transmembrane region" description="Helical" evidence="5">
    <location>
        <begin position="77"/>
        <end position="99"/>
    </location>
</feature>
<protein>
    <submittedName>
        <fullName evidence="7">ABC transporter ATP-binding protein</fullName>
    </submittedName>
</protein>
<dbReference type="GO" id="GO:0140359">
    <property type="term" value="F:ABC-type transporter activity"/>
    <property type="evidence" value="ECO:0007669"/>
    <property type="project" value="InterPro"/>
</dbReference>
<dbReference type="GO" id="GO:0005886">
    <property type="term" value="C:plasma membrane"/>
    <property type="evidence" value="ECO:0007669"/>
    <property type="project" value="UniProtKB-SubCell"/>
</dbReference>
<evidence type="ECO:0000313" key="7">
    <source>
        <dbReference type="EMBL" id="MCW6509601.1"/>
    </source>
</evidence>
<evidence type="ECO:0000256" key="4">
    <source>
        <dbReference type="ARBA" id="ARBA00023136"/>
    </source>
</evidence>
<dbReference type="PROSITE" id="PS50929">
    <property type="entry name" value="ABC_TM1F"/>
    <property type="match status" value="1"/>
</dbReference>
<keyword evidence="4 5" id="KW-0472">Membrane</keyword>
<feature type="transmembrane region" description="Helical" evidence="5">
    <location>
        <begin position="175"/>
        <end position="201"/>
    </location>
</feature>
<dbReference type="Proteomes" id="UP001165667">
    <property type="component" value="Unassembled WGS sequence"/>
</dbReference>
<evidence type="ECO:0000256" key="3">
    <source>
        <dbReference type="ARBA" id="ARBA00022989"/>
    </source>
</evidence>
<dbReference type="EMBL" id="JAMOIM010000010">
    <property type="protein sequence ID" value="MCW6509601.1"/>
    <property type="molecule type" value="Genomic_DNA"/>
</dbReference>
<dbReference type="AlphaFoldDB" id="A0AA42CKS9"/>
<keyword evidence="7" id="KW-0547">Nucleotide-binding</keyword>
<accession>A0AA42CKS9</accession>
<organism evidence="7 8">
    <name type="scientific">Lichenifustis flavocetrariae</name>
    <dbReference type="NCBI Taxonomy" id="2949735"/>
    <lineage>
        <taxon>Bacteria</taxon>
        <taxon>Pseudomonadati</taxon>
        <taxon>Pseudomonadota</taxon>
        <taxon>Alphaproteobacteria</taxon>
        <taxon>Hyphomicrobiales</taxon>
        <taxon>Lichenihabitantaceae</taxon>
        <taxon>Lichenifustis</taxon>
    </lineage>
</organism>
<dbReference type="SUPFAM" id="SSF90123">
    <property type="entry name" value="ABC transporter transmembrane region"/>
    <property type="match status" value="1"/>
</dbReference>
<keyword evidence="3 5" id="KW-1133">Transmembrane helix</keyword>
<comment type="caution">
    <text evidence="7">The sequence shown here is derived from an EMBL/GenBank/DDBJ whole genome shotgun (WGS) entry which is preliminary data.</text>
</comment>
<keyword evidence="7" id="KW-0067">ATP-binding</keyword>
<sequence length="334" mass="36744">MKARSSQFSLWPSPWRANDGGRTLSGEHLPRGYYGLVWRISGGDQVWLCALSGLIAILNTAPIEIQRRVVDRSLKEGNFHSLGFFVLAYACVVVLQGSLKLLFNIYRSWVAEHATRSLRSFINRRQEGVTGAPAATAASEGTDISMIISESEPVGAFMGESISEVALQAGIMISVIGYLIVLQPVMAIVIAAVFLPQFIFVPLMQRAITRRAEERIATLRSASAALVGEEDGETRRKAQDDRFAHVFDLNMGVFKFKFTMNFLTNLCHQLGIAGILGIGGWFVVSGRTQVGTIVAFISGLATIKDPWDDLTTWYQSMTVTRARYKLLFDALATG</sequence>
<dbReference type="InterPro" id="IPR011527">
    <property type="entry name" value="ABC1_TM_dom"/>
</dbReference>
<gene>
    <name evidence="7" type="ORF">M8523_16395</name>
</gene>